<dbReference type="Gene3D" id="2.60.40.10">
    <property type="entry name" value="Immunoglobulins"/>
    <property type="match status" value="1"/>
</dbReference>
<dbReference type="STRING" id="470453.B0680_05435"/>
<organism evidence="3 4">
    <name type="scientific">Moraxella pluranimalium</name>
    <dbReference type="NCBI Taxonomy" id="470453"/>
    <lineage>
        <taxon>Bacteria</taxon>
        <taxon>Pseudomonadati</taxon>
        <taxon>Pseudomonadota</taxon>
        <taxon>Gammaproteobacteria</taxon>
        <taxon>Moraxellales</taxon>
        <taxon>Moraxellaceae</taxon>
        <taxon>Moraxella</taxon>
    </lineage>
</organism>
<gene>
    <name evidence="3" type="ORF">B0680_05435</name>
</gene>
<dbReference type="Gene3D" id="1.20.5.340">
    <property type="match status" value="1"/>
</dbReference>
<keyword evidence="1" id="KW-0175">Coiled coil</keyword>
<dbReference type="EMBL" id="MUYU01000012">
    <property type="protein sequence ID" value="OOS24222.1"/>
    <property type="molecule type" value="Genomic_DNA"/>
</dbReference>
<dbReference type="InterPro" id="IPR021793">
    <property type="entry name" value="Oprl"/>
</dbReference>
<dbReference type="Proteomes" id="UP000189800">
    <property type="component" value="Unassembled WGS sequence"/>
</dbReference>
<feature type="domain" description="Fibronectin type-III" evidence="2">
    <location>
        <begin position="705"/>
        <end position="799"/>
    </location>
</feature>
<proteinExistence type="predicted"/>
<accession>A0A1T0CPF8</accession>
<sequence length="1807" mass="195032">MIYGAKKGQNQQQKPKIAKDDLVSTSYFRGLYGLAEGEIAGLADGGKSIRLDGTPIVNDNGQANFDGVTWDFRTGTLDQEHIAGFSAVENERNVGVELRHDKPYVQAINNTSLSAVRLRLNFNALREQKDNGDITGYAISYAIDVQTDGGAFNQVLSNTVRGKASQGFKKSHRIELPKASKNWTIRVRRITPNRDSDLIADTVSIDAITEIIDAKLRYPATALLGLTYDATTFSNIAKIAVRLKGKLIKVPTNYDPVARTYTGLWDGTFKLAYSNNPAWVLYDICTHKRYGLGERLSNMVDKWRLYQIGQYCDEPVDDGKGGREPRFAINVYIQKDDDAYKVIQNIASVFRGLSYWDGTQVIVDSDTPKDPVYTFSPANIVGGELSYTGTRQRDRHTVVKAAWDNPDNDYKTEYELIRDEQGIAKYGIRMLDISVFGCTSQAQAQRAGLWALKSEQLETRTVSFKTGLQGFIPQVGQIINIADNVFAGRAISGRVVSHNAQTVTLDRTAGKVGDSIVIGKETAKITRVDGQVITTDKALTINDDAVWAVISDDLKLMQFRILTIAQNDDVTFSITALQYERQKYDAIDYGAQIAPAPITALTATPVTAPSSVTISQSVRTHQNQSVTTMTINWTQVQGAVAYRVRWRKDDGNWQTIAKISGQSVDIDGVYSGNYIAEVQAIDAFDNESLATTSQLTQITGKVGKPPRPARITATGKLFGMELAWSFNAGSDDTAYTEIQVSPDSRSNIATLGTFAYPTDKHTVNGLQGNLRQFYRARIVDKLGNVSDWTDWTSGTTEAQADKVLELLTGQITASQLHQDLSTPIGKIGGIESSLQQAISSTASNLDTLNRSISDANSRITQAQSELDSAVSEIGTNKVNIANAIRDISALQSADSQINTQINGLQSNYNSLSASISAINTTIARDKESLTQQINQAQATADNTASQLSSVQQALASETQARTTAIDALSARLSNSGNLVGNVTRGQFWYVQTNAPANHNQYSLTDFIAIKPNTNYVIQATNGTLRYLHIAYFNATRQLITSQVAVGATAQSHYQLKHATASFIRFSWQHTMTDGVVMTQSDAFASIDSVRDAMTTADSALSRRIDTLDASYKQADTALNSSITAEQQARTTADNALSQRITALDTAYKSADTQTNAKIATLEQSLTDKDSAMSRRVDTLQASYNTLNSTKASVASLTAEQKARADGDTALSSRIDSLTSDYNSNKASVASQLKTLSDKDTATARQITSLQANVTTAQNTANTASGKADTATTKADNAQATANNALSRANTANSAITTEQTARADGDTALGQRISAIDTAYKQADTATNAKLAQAEKTISDNNTALSQRISALDSAYKKSDTDITARLAREETTRASGDNANAQAISNLRSTVNGINGRVGTSESKIATLERTTSDTNQALATAQSQLNARLDNLKIGGRNLILGSQVSRTAHGTTALNVSQNIDFGNVTHLVLSCDVRFANAQRATTQGAKWFRIGAEIRCVWTDGTSNWYGAWQSNVANGTSFDGRVEYKIATPTGKTLRAIDGVKIQIWDIAGENMLVKNPKLELGTIATDWTPAPEDVNVDLSPYATNASLNEFKRAEAQANNALSQRIDSLNTSLGTKANAAALNDLSTKVNQVDGKIAAEAKKISTLQTTVNGQTASIQQHSQSINGLSAQWTLKAESNGIVSGIGLASSNGVSDFAVRANKFYVASPTGTTKTPLFSVLTTPTTVGGVSVPAGVYLSSAYIQNGSIDIAKINKASIQSLSALSANIGHFKSAETGKRLEIKDGVLLVYDENNRLRVRLGLW</sequence>
<dbReference type="PANTHER" id="PTHR36251">
    <property type="entry name" value="FELS-1 PROPHAGE HOST SPECIFICITY PROTEIN-RELATED"/>
    <property type="match status" value="1"/>
</dbReference>
<protein>
    <recommendedName>
        <fullName evidence="2">Fibronectin type-III domain-containing protein</fullName>
    </recommendedName>
</protein>
<dbReference type="InterPro" id="IPR003961">
    <property type="entry name" value="FN3_dom"/>
</dbReference>
<evidence type="ECO:0000313" key="4">
    <source>
        <dbReference type="Proteomes" id="UP000189800"/>
    </source>
</evidence>
<dbReference type="InterPro" id="IPR032876">
    <property type="entry name" value="J_dom"/>
</dbReference>
<dbReference type="InterPro" id="IPR053171">
    <property type="entry name" value="Viral_Tip_Attach_Protein"/>
</dbReference>
<reference evidence="3 4" key="1">
    <citation type="submission" date="2017-02" db="EMBL/GenBank/DDBJ databases">
        <title>Draft genome sequence of Moraxella pluranimalium CCUG 54913T type strain.</title>
        <authorList>
            <person name="Salva-Serra F."/>
            <person name="Engstrom-Jakobsson H."/>
            <person name="Thorell K."/>
            <person name="Jaen-Luchoro D."/>
            <person name="Gonzales-Siles L."/>
            <person name="Karlsson R."/>
            <person name="Yazdan S."/>
            <person name="Boulund F."/>
            <person name="Johnning A."/>
            <person name="Engstrand L."/>
            <person name="Kristiansson E."/>
            <person name="Moore E."/>
        </authorList>
    </citation>
    <scope>NUCLEOTIDE SEQUENCE [LARGE SCALE GENOMIC DNA]</scope>
    <source>
        <strain evidence="3 4">CCUG 54913</strain>
    </source>
</reference>
<dbReference type="PANTHER" id="PTHR36251:SF2">
    <property type="entry name" value="GIFSY-2 PROPHAGE HOST SPECIFICITY PROTEIN J, PHAGE LAMBDA"/>
    <property type="match status" value="1"/>
</dbReference>
<comment type="caution">
    <text evidence="3">The sequence shown here is derived from an EMBL/GenBank/DDBJ whole genome shotgun (WGS) entry which is preliminary data.</text>
</comment>
<evidence type="ECO:0000313" key="3">
    <source>
        <dbReference type="EMBL" id="OOS24222.1"/>
    </source>
</evidence>
<dbReference type="PROSITE" id="PS50853">
    <property type="entry name" value="FN3"/>
    <property type="match status" value="1"/>
</dbReference>
<dbReference type="Pfam" id="PF24801">
    <property type="entry name" value="FNIII-A_GpJ"/>
    <property type="match status" value="1"/>
</dbReference>
<dbReference type="Gene3D" id="1.10.287.1490">
    <property type="match status" value="1"/>
</dbReference>
<name>A0A1T0CPF8_9GAMM</name>
<dbReference type="RefSeq" id="WP_078254080.1">
    <property type="nucleotide sequence ID" value="NZ_MUYU01000012.1"/>
</dbReference>
<evidence type="ECO:0000256" key="1">
    <source>
        <dbReference type="SAM" id="Coils"/>
    </source>
</evidence>
<evidence type="ECO:0000259" key="2">
    <source>
        <dbReference type="PROSITE" id="PS50853"/>
    </source>
</evidence>
<keyword evidence="4" id="KW-1185">Reference proteome</keyword>
<dbReference type="Pfam" id="PF11839">
    <property type="entry name" value="Alanine_zipper"/>
    <property type="match status" value="1"/>
</dbReference>
<dbReference type="InterPro" id="IPR013783">
    <property type="entry name" value="Ig-like_fold"/>
</dbReference>
<feature type="coiled-coil region" evidence="1">
    <location>
        <begin position="845"/>
        <end position="872"/>
    </location>
</feature>
<dbReference type="InterPro" id="IPR055385">
    <property type="entry name" value="GpJ_HDII-ins2"/>
</dbReference>
<dbReference type="OrthoDB" id="6645671at2"/>
<dbReference type="Pfam" id="PF13550">
    <property type="entry name" value="Phage-tail_3"/>
    <property type="match status" value="1"/>
</dbReference>